<dbReference type="PANTHER" id="PTHR43877">
    <property type="entry name" value="AMINOALKYLPHOSPHONATE N-ACETYLTRANSFERASE-RELATED-RELATED"/>
    <property type="match status" value="1"/>
</dbReference>
<name>A0A133KKB5_HEYCO</name>
<accession>A0A133KKB5</accession>
<dbReference type="PROSITE" id="PS51186">
    <property type="entry name" value="GNAT"/>
    <property type="match status" value="1"/>
</dbReference>
<evidence type="ECO:0000313" key="4">
    <source>
        <dbReference type="EMBL" id="KWZ79926.1"/>
    </source>
</evidence>
<reference evidence="5" key="1">
    <citation type="submission" date="2016-01" db="EMBL/GenBank/DDBJ databases">
        <authorList>
            <person name="Mitreva M."/>
            <person name="Pepin K.H."/>
            <person name="Mihindukulasuriya K.A."/>
            <person name="Fulton R."/>
            <person name="Fronick C."/>
            <person name="O'Laughlin M."/>
            <person name="Miner T."/>
            <person name="Herter B."/>
            <person name="Rosa B.A."/>
            <person name="Cordes M."/>
            <person name="Tomlinson C."/>
            <person name="Wollam A."/>
            <person name="Palsikar V.B."/>
            <person name="Mardis E.R."/>
            <person name="Wilson R.K."/>
        </authorList>
    </citation>
    <scope>NUCLEOTIDE SEQUENCE [LARGE SCALE GENOMIC DNA]</scope>
    <source>
        <strain evidence="5">GED7749B</strain>
    </source>
</reference>
<dbReference type="InterPro" id="IPR050832">
    <property type="entry name" value="Bact_Acetyltransf"/>
</dbReference>
<keyword evidence="2" id="KW-0012">Acyltransferase</keyword>
<dbReference type="Proteomes" id="UP000070376">
    <property type="component" value="Unassembled WGS sequence"/>
</dbReference>
<dbReference type="InterPro" id="IPR000182">
    <property type="entry name" value="GNAT_dom"/>
</dbReference>
<dbReference type="Pfam" id="PF00583">
    <property type="entry name" value="Acetyltransf_1"/>
    <property type="match status" value="1"/>
</dbReference>
<feature type="domain" description="N-acetyltransferase" evidence="3">
    <location>
        <begin position="38"/>
        <end position="185"/>
    </location>
</feature>
<gene>
    <name evidence="4" type="ORF">HMPREF3213_02414</name>
</gene>
<evidence type="ECO:0000313" key="5">
    <source>
        <dbReference type="Proteomes" id="UP000070376"/>
    </source>
</evidence>
<dbReference type="SUPFAM" id="SSF55729">
    <property type="entry name" value="Acyl-CoA N-acyltransferases (Nat)"/>
    <property type="match status" value="1"/>
</dbReference>
<keyword evidence="1 4" id="KW-0808">Transferase</keyword>
<sequence>MWLPENKNSNEKKPHCALFFLKTGYECIIKCQRGGASMEFRKANLDDLHHLIELRKQQQVAQGIEPKTDIDADLEKFFQKKLKEGSMVQWLAEVGGEIVACGAVIFYEFPPSYVNKSGKKAYITNVYTKEEYRGQGIAKELMEKLVDEVKKAGISNIWLGASEMGKPLYKKFGFQEVDEWMELHL</sequence>
<comment type="caution">
    <text evidence="4">The sequence shown here is derived from an EMBL/GenBank/DDBJ whole genome shotgun (WGS) entry which is preliminary data.</text>
</comment>
<evidence type="ECO:0000256" key="2">
    <source>
        <dbReference type="ARBA" id="ARBA00023315"/>
    </source>
</evidence>
<evidence type="ECO:0000256" key="1">
    <source>
        <dbReference type="ARBA" id="ARBA00022679"/>
    </source>
</evidence>
<dbReference type="EMBL" id="LRPN01000106">
    <property type="protein sequence ID" value="KWZ79926.1"/>
    <property type="molecule type" value="Genomic_DNA"/>
</dbReference>
<dbReference type="InterPro" id="IPR016181">
    <property type="entry name" value="Acyl_CoA_acyltransferase"/>
</dbReference>
<dbReference type="GO" id="GO:0016747">
    <property type="term" value="F:acyltransferase activity, transferring groups other than amino-acyl groups"/>
    <property type="evidence" value="ECO:0007669"/>
    <property type="project" value="InterPro"/>
</dbReference>
<dbReference type="Gene3D" id="3.40.630.30">
    <property type="match status" value="1"/>
</dbReference>
<evidence type="ECO:0000259" key="3">
    <source>
        <dbReference type="PROSITE" id="PS51186"/>
    </source>
</evidence>
<protein>
    <submittedName>
        <fullName evidence="4">Acetyltransferase, GNAT family</fullName>
    </submittedName>
</protein>
<dbReference type="AlphaFoldDB" id="A0A133KKB5"/>
<dbReference type="CDD" id="cd04301">
    <property type="entry name" value="NAT_SF"/>
    <property type="match status" value="1"/>
</dbReference>
<dbReference type="PATRIC" id="fig|1398.22.peg.2413"/>
<organism evidence="4 5">
    <name type="scientific">Heyndrickxia coagulans</name>
    <name type="common">Weizmannia coagulans</name>
    <dbReference type="NCBI Taxonomy" id="1398"/>
    <lineage>
        <taxon>Bacteria</taxon>
        <taxon>Bacillati</taxon>
        <taxon>Bacillota</taxon>
        <taxon>Bacilli</taxon>
        <taxon>Bacillales</taxon>
        <taxon>Bacillaceae</taxon>
        <taxon>Heyndrickxia</taxon>
    </lineage>
</organism>
<proteinExistence type="predicted"/>